<evidence type="ECO:0000313" key="8">
    <source>
        <dbReference type="Proteomes" id="UP000199421"/>
    </source>
</evidence>
<organism evidence="7 8">
    <name type="scientific">Olivibacter domesticus</name>
    <name type="common">Pseudosphingobacterium domesticum</name>
    <dbReference type="NCBI Taxonomy" id="407022"/>
    <lineage>
        <taxon>Bacteria</taxon>
        <taxon>Pseudomonadati</taxon>
        <taxon>Bacteroidota</taxon>
        <taxon>Sphingobacteriia</taxon>
        <taxon>Sphingobacteriales</taxon>
        <taxon>Sphingobacteriaceae</taxon>
        <taxon>Olivibacter</taxon>
    </lineage>
</organism>
<dbReference type="AlphaFoldDB" id="A0A1H7GQ31"/>
<reference evidence="8" key="1">
    <citation type="submission" date="2016-10" db="EMBL/GenBank/DDBJ databases">
        <authorList>
            <person name="Varghese N."/>
            <person name="Submissions S."/>
        </authorList>
    </citation>
    <scope>NUCLEOTIDE SEQUENCE [LARGE SCALE GENOMIC DNA]</scope>
    <source>
        <strain evidence="8">DSM 18733</strain>
    </source>
</reference>
<evidence type="ECO:0000313" key="7">
    <source>
        <dbReference type="EMBL" id="SEK40144.1"/>
    </source>
</evidence>
<evidence type="ECO:0000259" key="6">
    <source>
        <dbReference type="Pfam" id="PF07291"/>
    </source>
</evidence>
<feature type="domain" description="Methylamine utilisation protein MauE" evidence="6">
    <location>
        <begin position="19"/>
        <end position="145"/>
    </location>
</feature>
<keyword evidence="8" id="KW-1185">Reference proteome</keyword>
<dbReference type="STRING" id="407022.SAMN05661044_00155"/>
<dbReference type="Proteomes" id="UP000199421">
    <property type="component" value="Unassembled WGS sequence"/>
</dbReference>
<gene>
    <name evidence="7" type="ORF">SAMN05661044_00155</name>
</gene>
<evidence type="ECO:0000256" key="1">
    <source>
        <dbReference type="ARBA" id="ARBA00004141"/>
    </source>
</evidence>
<feature type="transmembrane region" description="Helical" evidence="5">
    <location>
        <begin position="88"/>
        <end position="110"/>
    </location>
</feature>
<sequence>MEKQLQQGKSFKLSVNTKAYIIFIISLLFVFIFSYTAIDKLHHLEKFSRGISKIPYVGGMHVWIGWGVPLAELLISALLIIPRCNRLGLQLATGLMGIFTLYLGLMLAFAEKRLCHCGGVIESMQWEEHLLFNLIFILLGGWALYLNKNTKHKI</sequence>
<dbReference type="OrthoDB" id="673785at2"/>
<protein>
    <submittedName>
        <fullName evidence="7">Methylamine utilisation protein MauE</fullName>
    </submittedName>
</protein>
<dbReference type="EMBL" id="FOAF01000001">
    <property type="protein sequence ID" value="SEK40144.1"/>
    <property type="molecule type" value="Genomic_DNA"/>
</dbReference>
<dbReference type="Pfam" id="PF07291">
    <property type="entry name" value="MauE"/>
    <property type="match status" value="1"/>
</dbReference>
<comment type="subcellular location">
    <subcellularLocation>
        <location evidence="1">Membrane</location>
        <topology evidence="1">Multi-pass membrane protein</topology>
    </subcellularLocation>
</comment>
<keyword evidence="4 5" id="KW-0472">Membrane</keyword>
<dbReference type="InterPro" id="IPR009908">
    <property type="entry name" value="Methylamine_util_MauE"/>
</dbReference>
<evidence type="ECO:0000256" key="2">
    <source>
        <dbReference type="ARBA" id="ARBA00022692"/>
    </source>
</evidence>
<accession>A0A1H7GQ31</accession>
<dbReference type="RefSeq" id="WP_093316738.1">
    <property type="nucleotide sequence ID" value="NZ_FOAF01000001.1"/>
</dbReference>
<keyword evidence="2 5" id="KW-0812">Transmembrane</keyword>
<name>A0A1H7GQ31_OLID1</name>
<keyword evidence="3 5" id="KW-1133">Transmembrane helix</keyword>
<dbReference type="GO" id="GO:0030416">
    <property type="term" value="P:methylamine metabolic process"/>
    <property type="evidence" value="ECO:0007669"/>
    <property type="project" value="InterPro"/>
</dbReference>
<evidence type="ECO:0000256" key="4">
    <source>
        <dbReference type="ARBA" id="ARBA00023136"/>
    </source>
</evidence>
<feature type="transmembrane region" description="Helical" evidence="5">
    <location>
        <begin position="20"/>
        <end position="38"/>
    </location>
</feature>
<feature type="transmembrane region" description="Helical" evidence="5">
    <location>
        <begin position="58"/>
        <end position="81"/>
    </location>
</feature>
<evidence type="ECO:0000256" key="3">
    <source>
        <dbReference type="ARBA" id="ARBA00022989"/>
    </source>
</evidence>
<proteinExistence type="predicted"/>
<feature type="transmembrane region" description="Helical" evidence="5">
    <location>
        <begin position="130"/>
        <end position="147"/>
    </location>
</feature>
<evidence type="ECO:0000256" key="5">
    <source>
        <dbReference type="SAM" id="Phobius"/>
    </source>
</evidence>
<dbReference type="GO" id="GO:0016020">
    <property type="term" value="C:membrane"/>
    <property type="evidence" value="ECO:0007669"/>
    <property type="project" value="UniProtKB-SubCell"/>
</dbReference>